<evidence type="ECO:0000256" key="1">
    <source>
        <dbReference type="SAM" id="MobiDB-lite"/>
    </source>
</evidence>
<feature type="region of interest" description="Disordered" evidence="1">
    <location>
        <begin position="197"/>
        <end position="233"/>
    </location>
</feature>
<organism evidence="2 3">
    <name type="scientific">Molorchus minor</name>
    <dbReference type="NCBI Taxonomy" id="1323400"/>
    <lineage>
        <taxon>Eukaryota</taxon>
        <taxon>Metazoa</taxon>
        <taxon>Ecdysozoa</taxon>
        <taxon>Arthropoda</taxon>
        <taxon>Hexapoda</taxon>
        <taxon>Insecta</taxon>
        <taxon>Pterygota</taxon>
        <taxon>Neoptera</taxon>
        <taxon>Endopterygota</taxon>
        <taxon>Coleoptera</taxon>
        <taxon>Polyphaga</taxon>
        <taxon>Cucujiformia</taxon>
        <taxon>Chrysomeloidea</taxon>
        <taxon>Cerambycidae</taxon>
        <taxon>Lamiinae</taxon>
        <taxon>Monochamini</taxon>
        <taxon>Molorchus</taxon>
    </lineage>
</organism>
<feature type="compositionally biased region" description="Low complexity" evidence="1">
    <location>
        <begin position="204"/>
        <end position="218"/>
    </location>
</feature>
<feature type="region of interest" description="Disordered" evidence="1">
    <location>
        <begin position="367"/>
        <end position="401"/>
    </location>
</feature>
<protein>
    <submittedName>
        <fullName evidence="2">Uncharacterized protein</fullName>
    </submittedName>
</protein>
<evidence type="ECO:0000313" key="3">
    <source>
        <dbReference type="Proteomes" id="UP001162164"/>
    </source>
</evidence>
<accession>A0ABQ9JUM6</accession>
<proteinExistence type="predicted"/>
<dbReference type="EMBL" id="JAPWTJ010000156">
    <property type="protein sequence ID" value="KAJ8981870.1"/>
    <property type="molecule type" value="Genomic_DNA"/>
</dbReference>
<reference evidence="2" key="1">
    <citation type="journal article" date="2023" name="Insect Mol. Biol.">
        <title>Genome sequencing provides insights into the evolution of gene families encoding plant cell wall-degrading enzymes in longhorned beetles.</title>
        <authorList>
            <person name="Shin N.R."/>
            <person name="Okamura Y."/>
            <person name="Kirsch R."/>
            <person name="Pauchet Y."/>
        </authorList>
    </citation>
    <scope>NUCLEOTIDE SEQUENCE</scope>
    <source>
        <strain evidence="2">MMC_N1</strain>
    </source>
</reference>
<name>A0ABQ9JUM6_9CUCU</name>
<feature type="compositionally biased region" description="Polar residues" evidence="1">
    <location>
        <begin position="390"/>
        <end position="401"/>
    </location>
</feature>
<feature type="compositionally biased region" description="Basic residues" evidence="1">
    <location>
        <begin position="222"/>
        <end position="233"/>
    </location>
</feature>
<gene>
    <name evidence="2" type="ORF">NQ317_008217</name>
</gene>
<keyword evidence="3" id="KW-1185">Reference proteome</keyword>
<comment type="caution">
    <text evidence="2">The sequence shown here is derived from an EMBL/GenBank/DDBJ whole genome shotgun (WGS) entry which is preliminary data.</text>
</comment>
<sequence>MTFPTYRNVIVGQKNKIPVSIHRITVAFVTPKLTGIHPNTSSFTFTNATNSTDFYQNIPQSSSVPSDLQLCGCYLKDIANNTSQLSHMCKGRRDEEPEKSLNDLIRPRKLQLDKTLAKYKLNKSLPVSPVNEERSFSDYVEQKRDLGVTHLEKKMTADEGFKKICSDIEKFSEDFNKKYEQIEQNFDNQIEGAKINKKGEDDGSFSSDSLEDYSASSAGDKKQKKTIPPRRKYQKSESFYLNQNIKTSQDSILSDENVLEYDLCVGKTKSYCNSMESVLSNESDCKSAPLEILFGSHKRNMSHSQSLPKNMSNQYDIELSSSLPKNYSEIFFDSITMCNEVKRSQSMCDTQKIIKANMKTCQTQTDFESPQEIVSKKARGSDEFQRKRYSNLNRRNQSLSL</sequence>
<dbReference type="Proteomes" id="UP001162164">
    <property type="component" value="Unassembled WGS sequence"/>
</dbReference>
<evidence type="ECO:0000313" key="2">
    <source>
        <dbReference type="EMBL" id="KAJ8981870.1"/>
    </source>
</evidence>